<feature type="compositionally biased region" description="Low complexity" evidence="1">
    <location>
        <begin position="272"/>
        <end position="285"/>
    </location>
</feature>
<feature type="transmembrane region" description="Helical" evidence="2">
    <location>
        <begin position="104"/>
        <end position="122"/>
    </location>
</feature>
<feature type="compositionally biased region" description="Basic and acidic residues" evidence="1">
    <location>
        <begin position="286"/>
        <end position="301"/>
    </location>
</feature>
<accession>A0A840NHE0</accession>
<keyword evidence="2" id="KW-1133">Transmembrane helix</keyword>
<dbReference type="AlphaFoldDB" id="A0A840NHE0"/>
<feature type="transmembrane region" description="Helical" evidence="2">
    <location>
        <begin position="68"/>
        <end position="92"/>
    </location>
</feature>
<evidence type="ECO:0000256" key="1">
    <source>
        <dbReference type="SAM" id="MobiDB-lite"/>
    </source>
</evidence>
<keyword evidence="2" id="KW-0472">Membrane</keyword>
<keyword evidence="4" id="KW-1185">Reference proteome</keyword>
<feature type="compositionally biased region" description="Basic and acidic residues" evidence="1">
    <location>
        <begin position="326"/>
        <end position="337"/>
    </location>
</feature>
<dbReference type="InterPro" id="IPR021235">
    <property type="entry name" value="DUF2637"/>
</dbReference>
<evidence type="ECO:0000313" key="3">
    <source>
        <dbReference type="EMBL" id="MBB5068602.1"/>
    </source>
</evidence>
<reference evidence="3 4" key="1">
    <citation type="submission" date="2020-08" db="EMBL/GenBank/DDBJ databases">
        <title>Sequencing the genomes of 1000 actinobacteria strains.</title>
        <authorList>
            <person name="Klenk H.-P."/>
        </authorList>
    </citation>
    <scope>NUCLEOTIDE SEQUENCE [LARGE SCALE GENOMIC DNA]</scope>
    <source>
        <strain evidence="3 4">DSM 45582</strain>
    </source>
</reference>
<evidence type="ECO:0000256" key="2">
    <source>
        <dbReference type="SAM" id="Phobius"/>
    </source>
</evidence>
<keyword evidence="2" id="KW-0812">Transmembrane</keyword>
<dbReference type="Pfam" id="PF10935">
    <property type="entry name" value="DUF2637"/>
    <property type="match status" value="1"/>
</dbReference>
<name>A0A840NHE0_9PSEU</name>
<evidence type="ECO:0008006" key="5">
    <source>
        <dbReference type="Google" id="ProtNLM"/>
    </source>
</evidence>
<dbReference type="EMBL" id="JACHIV010000001">
    <property type="protein sequence ID" value="MBB5068602.1"/>
    <property type="molecule type" value="Genomic_DNA"/>
</dbReference>
<feature type="compositionally biased region" description="Basic and acidic residues" evidence="1">
    <location>
        <begin position="435"/>
        <end position="446"/>
    </location>
</feature>
<dbReference type="RefSeq" id="WP_184478266.1">
    <property type="nucleotide sequence ID" value="NZ_JACHIV010000001.1"/>
</dbReference>
<comment type="caution">
    <text evidence="3">The sequence shown here is derived from an EMBL/GenBank/DDBJ whole genome shotgun (WGS) entry which is preliminary data.</text>
</comment>
<sequence>MHDAAKSSERPISSPEMSADGYPGASSDRGSRSLSIAALIFVAMAAVMGWGASFVGLHEYGMQSMAGFTYWSAWLVPATFDGAAFACTLMTYRSSINGRSAVRGRILMWAFTGVSSWINWIHQPSHEAQIVAAGLPIAAVAVFDVVLLELRADYEAKHGMRGFRLRPGLLVLRWMVDRRSTSEAFRKQVIDIPVEEIAGLGTLAPPGTRRAAALKAAARAEEEQHANERANADLVIPAPARPEAPEGTAAANGPRAEDAAPTAAVSRPADGPEVTASAATAAAPAEEPKTESVPRPVREKVGASAAATATSTVSARTGASTEDTADADRDETARTETESAATASEPDEPATAPVAAKSTAKSSGAKAAKGGKNARTTAHGADEATVTLELPKFAADAKSAPSEDGTAAKANTSSEPEAPAKDETAAKAANSRTGGEADKRAAKDAVSDSEQTLTLAPVPDGPMSDREKRSAARADYRKSVEADQPVKPAELGRRYGLSESWGRRQINAVRKSMAQEQAQDPADLVGAAKS</sequence>
<evidence type="ECO:0000313" key="4">
    <source>
        <dbReference type="Proteomes" id="UP000580474"/>
    </source>
</evidence>
<feature type="compositionally biased region" description="Low complexity" evidence="1">
    <location>
        <begin position="302"/>
        <end position="322"/>
    </location>
</feature>
<gene>
    <name evidence="3" type="ORF">BJ969_001690</name>
</gene>
<feature type="compositionally biased region" description="Basic and acidic residues" evidence="1">
    <location>
        <begin position="221"/>
        <end position="231"/>
    </location>
</feature>
<organism evidence="3 4">
    <name type="scientific">Saccharopolyspora gloriosae</name>
    <dbReference type="NCBI Taxonomy" id="455344"/>
    <lineage>
        <taxon>Bacteria</taxon>
        <taxon>Bacillati</taxon>
        <taxon>Actinomycetota</taxon>
        <taxon>Actinomycetes</taxon>
        <taxon>Pseudonocardiales</taxon>
        <taxon>Pseudonocardiaceae</taxon>
        <taxon>Saccharopolyspora</taxon>
    </lineage>
</organism>
<feature type="compositionally biased region" description="Basic and acidic residues" evidence="1">
    <location>
        <begin position="463"/>
        <end position="481"/>
    </location>
</feature>
<protein>
    <recommendedName>
        <fullName evidence="5">DUF2637 domain-containing protein</fullName>
    </recommendedName>
</protein>
<feature type="transmembrane region" description="Helical" evidence="2">
    <location>
        <begin position="36"/>
        <end position="56"/>
    </location>
</feature>
<feature type="transmembrane region" description="Helical" evidence="2">
    <location>
        <begin position="128"/>
        <end position="150"/>
    </location>
</feature>
<feature type="region of interest" description="Disordered" evidence="1">
    <location>
        <begin position="221"/>
        <end position="530"/>
    </location>
</feature>
<proteinExistence type="predicted"/>
<feature type="compositionally biased region" description="Low complexity" evidence="1">
    <location>
        <begin position="338"/>
        <end position="378"/>
    </location>
</feature>
<dbReference type="Proteomes" id="UP000580474">
    <property type="component" value="Unassembled WGS sequence"/>
</dbReference>
<feature type="region of interest" description="Disordered" evidence="1">
    <location>
        <begin position="1"/>
        <end position="28"/>
    </location>
</feature>